<accession>Q20XS5</accession>
<organism evidence="1">
    <name type="scientific">Rhodopseudomonas palustris (strain BisB18)</name>
    <dbReference type="NCBI Taxonomy" id="316056"/>
    <lineage>
        <taxon>Bacteria</taxon>
        <taxon>Pseudomonadati</taxon>
        <taxon>Pseudomonadota</taxon>
        <taxon>Alphaproteobacteria</taxon>
        <taxon>Hyphomicrobiales</taxon>
        <taxon>Nitrobacteraceae</taxon>
        <taxon>Rhodopseudomonas</taxon>
    </lineage>
</organism>
<name>Q20XS5_RHOPB</name>
<proteinExistence type="predicted"/>
<dbReference type="HOGENOM" id="CLU_2424968_0_0_5"/>
<evidence type="ECO:0000313" key="1">
    <source>
        <dbReference type="EMBL" id="ABD90061.1"/>
    </source>
</evidence>
<sequence>MDRCGYATQRPLITAPISPSVTMAMRLGLLAFRRGDATWGRSSLLDTGWASAESGISITEAMPIVVLLQASLEGPRDSTPLDVLTPPAPAK</sequence>
<dbReference type="AlphaFoldDB" id="Q20XS5"/>
<reference evidence="1" key="1">
    <citation type="submission" date="2006-03" db="EMBL/GenBank/DDBJ databases">
        <title>Complete sequence of Rhodopseudomonas palustris BisB18.</title>
        <authorList>
            <consortium name="US DOE Joint Genome Institute"/>
            <person name="Copeland A."/>
            <person name="Lucas S."/>
            <person name="Lapidus A."/>
            <person name="Barry K."/>
            <person name="Detter J.C."/>
            <person name="Glavina del Rio T."/>
            <person name="Hammon N."/>
            <person name="Israni S."/>
            <person name="Dalin E."/>
            <person name="Tice H."/>
            <person name="Pitluck S."/>
            <person name="Chain P."/>
            <person name="Malfatti S."/>
            <person name="Shin M."/>
            <person name="Vergez L."/>
            <person name="Schmutz J."/>
            <person name="Larimer F."/>
            <person name="Land M."/>
            <person name="Hauser L."/>
            <person name="Pelletier D.A."/>
            <person name="Kyrpides N."/>
            <person name="Anderson I."/>
            <person name="Oda Y."/>
            <person name="Harwood C.S."/>
            <person name="Richardson P."/>
        </authorList>
    </citation>
    <scope>NUCLEOTIDE SEQUENCE [LARGE SCALE GENOMIC DNA]</scope>
    <source>
        <strain evidence="1">BisB18</strain>
    </source>
</reference>
<dbReference type="EMBL" id="CP000301">
    <property type="protein sequence ID" value="ABD90061.1"/>
    <property type="molecule type" value="Genomic_DNA"/>
</dbReference>
<dbReference type="KEGG" id="rpc:RPC_4539"/>
<protein>
    <submittedName>
        <fullName evidence="1">Uncharacterized protein</fullName>
    </submittedName>
</protein>
<gene>
    <name evidence="1" type="ordered locus">RPC_4539</name>
</gene>